<evidence type="ECO:0000256" key="4">
    <source>
        <dbReference type="ARBA" id="ARBA00023157"/>
    </source>
</evidence>
<organism evidence="6 7">
    <name type="scientific">Pieris brassicae</name>
    <name type="common">White butterfly</name>
    <name type="synonym">Large white butterfly</name>
    <dbReference type="NCBI Taxonomy" id="7116"/>
    <lineage>
        <taxon>Eukaryota</taxon>
        <taxon>Metazoa</taxon>
        <taxon>Ecdysozoa</taxon>
        <taxon>Arthropoda</taxon>
        <taxon>Hexapoda</taxon>
        <taxon>Insecta</taxon>
        <taxon>Pterygota</taxon>
        <taxon>Neoptera</taxon>
        <taxon>Endopterygota</taxon>
        <taxon>Lepidoptera</taxon>
        <taxon>Glossata</taxon>
        <taxon>Ditrysia</taxon>
        <taxon>Papilionoidea</taxon>
        <taxon>Pieridae</taxon>
        <taxon>Pierinae</taxon>
        <taxon>Pieris</taxon>
    </lineage>
</organism>
<gene>
    <name evidence="6" type="ORF">PIBRA_LOCUS2570</name>
</gene>
<keyword evidence="2" id="KW-0378">Hydrolase</keyword>
<evidence type="ECO:0000313" key="6">
    <source>
        <dbReference type="EMBL" id="CAH3999991.1"/>
    </source>
</evidence>
<proteinExistence type="predicted"/>
<keyword evidence="1" id="KW-0645">Protease</keyword>
<dbReference type="SUPFAM" id="SSF50494">
    <property type="entry name" value="Trypsin-like serine proteases"/>
    <property type="match status" value="1"/>
</dbReference>
<dbReference type="InterPro" id="IPR009003">
    <property type="entry name" value="Peptidase_S1_PA"/>
</dbReference>
<dbReference type="PANTHER" id="PTHR24276">
    <property type="entry name" value="POLYSERASE-RELATED"/>
    <property type="match status" value="1"/>
</dbReference>
<protein>
    <recommendedName>
        <fullName evidence="5">Peptidase S1 domain-containing protein</fullName>
    </recommendedName>
</protein>
<dbReference type="PROSITE" id="PS50240">
    <property type="entry name" value="TRYPSIN_DOM"/>
    <property type="match status" value="1"/>
</dbReference>
<dbReference type="AlphaFoldDB" id="A0A9P0X4A0"/>
<evidence type="ECO:0000256" key="2">
    <source>
        <dbReference type="ARBA" id="ARBA00022801"/>
    </source>
</evidence>
<reference evidence="6" key="1">
    <citation type="submission" date="2022-05" db="EMBL/GenBank/DDBJ databases">
        <authorList>
            <person name="Okamura Y."/>
        </authorList>
    </citation>
    <scope>NUCLEOTIDE SEQUENCE</scope>
</reference>
<accession>A0A9P0X4A0</accession>
<dbReference type="InterPro" id="IPR043504">
    <property type="entry name" value="Peptidase_S1_PA_chymotrypsin"/>
</dbReference>
<dbReference type="EMBL" id="CALOZG010000003">
    <property type="protein sequence ID" value="CAH3999991.1"/>
    <property type="molecule type" value="Genomic_DNA"/>
</dbReference>
<dbReference type="Pfam" id="PF00089">
    <property type="entry name" value="Trypsin"/>
    <property type="match status" value="1"/>
</dbReference>
<dbReference type="GO" id="GO:0004252">
    <property type="term" value="F:serine-type endopeptidase activity"/>
    <property type="evidence" value="ECO:0007669"/>
    <property type="project" value="InterPro"/>
</dbReference>
<keyword evidence="4" id="KW-1015">Disulfide bond</keyword>
<sequence>MNTRKQCAATELMRALDFRRDAICHNPVAVSSRRSSPDKLQYLYVKTLTGDQCSKKINNGRNVVNLSSSQMCTFNRRGEGTCQGDSGCSLVCNGASAGVVSFNFTCARDIPDVYANTYKYNSWIQENTKSIVNYKLLLISSQK</sequence>
<evidence type="ECO:0000256" key="1">
    <source>
        <dbReference type="ARBA" id="ARBA00022670"/>
    </source>
</evidence>
<dbReference type="InterPro" id="IPR001254">
    <property type="entry name" value="Trypsin_dom"/>
</dbReference>
<evidence type="ECO:0000259" key="5">
    <source>
        <dbReference type="PROSITE" id="PS50240"/>
    </source>
</evidence>
<keyword evidence="3" id="KW-0720">Serine protease</keyword>
<dbReference type="GO" id="GO:0006508">
    <property type="term" value="P:proteolysis"/>
    <property type="evidence" value="ECO:0007669"/>
    <property type="project" value="UniProtKB-KW"/>
</dbReference>
<keyword evidence="7" id="KW-1185">Reference proteome</keyword>
<dbReference type="InterPro" id="IPR050430">
    <property type="entry name" value="Peptidase_S1"/>
</dbReference>
<evidence type="ECO:0000256" key="3">
    <source>
        <dbReference type="ARBA" id="ARBA00022825"/>
    </source>
</evidence>
<feature type="domain" description="Peptidase S1" evidence="5">
    <location>
        <begin position="37"/>
        <end position="129"/>
    </location>
</feature>
<dbReference type="PANTHER" id="PTHR24276:SF98">
    <property type="entry name" value="FI18310P1-RELATED"/>
    <property type="match status" value="1"/>
</dbReference>
<evidence type="ECO:0000313" key="7">
    <source>
        <dbReference type="Proteomes" id="UP001152562"/>
    </source>
</evidence>
<dbReference type="Proteomes" id="UP001152562">
    <property type="component" value="Unassembled WGS sequence"/>
</dbReference>
<dbReference type="Gene3D" id="2.40.10.10">
    <property type="entry name" value="Trypsin-like serine proteases"/>
    <property type="match status" value="1"/>
</dbReference>
<comment type="caution">
    <text evidence="6">The sequence shown here is derived from an EMBL/GenBank/DDBJ whole genome shotgun (WGS) entry which is preliminary data.</text>
</comment>
<name>A0A9P0X4A0_PIEBR</name>